<proteinExistence type="predicted"/>
<dbReference type="Proteomes" id="UP000317316">
    <property type="component" value="Unassembled WGS sequence"/>
</dbReference>
<keyword evidence="1" id="KW-0812">Transmembrane</keyword>
<reference evidence="2 3" key="1">
    <citation type="submission" date="2019-05" db="EMBL/GenBank/DDBJ databases">
        <title>Psychrobacillus vulpis sp. nov., a new species isolated from feces of a red fox that inhabits in The Tablas de Daimiel Natural Park, Albacete, Spain.</title>
        <authorList>
            <person name="Rodriguez M."/>
            <person name="Reina J.C."/>
            <person name="Bejar V."/>
            <person name="Llamas I."/>
        </authorList>
    </citation>
    <scope>NUCLEOTIDE SEQUENCE [LARGE SCALE GENOMIC DNA]</scope>
    <source>
        <strain evidence="2 3">NEAU-3TGS17</strain>
    </source>
</reference>
<evidence type="ECO:0000313" key="3">
    <source>
        <dbReference type="Proteomes" id="UP000317316"/>
    </source>
</evidence>
<accession>A0A544TAL4</accession>
<comment type="caution">
    <text evidence="2">The sequence shown here is derived from an EMBL/GenBank/DDBJ whole genome shotgun (WGS) entry which is preliminary data.</text>
</comment>
<evidence type="ECO:0000256" key="1">
    <source>
        <dbReference type="SAM" id="Phobius"/>
    </source>
</evidence>
<keyword evidence="1" id="KW-0472">Membrane</keyword>
<organism evidence="2 3">
    <name type="scientific">Psychrobacillus lasiicapitis</name>
    <dbReference type="NCBI Taxonomy" id="1636719"/>
    <lineage>
        <taxon>Bacteria</taxon>
        <taxon>Bacillati</taxon>
        <taxon>Bacillota</taxon>
        <taxon>Bacilli</taxon>
        <taxon>Bacillales</taxon>
        <taxon>Bacillaceae</taxon>
        <taxon>Psychrobacillus</taxon>
    </lineage>
</organism>
<name>A0A544TAL4_9BACI</name>
<gene>
    <name evidence="2" type="ORF">FG382_08195</name>
</gene>
<feature type="transmembrane region" description="Helical" evidence="1">
    <location>
        <begin position="12"/>
        <end position="33"/>
    </location>
</feature>
<protein>
    <recommendedName>
        <fullName evidence="4">Type II secretion system protein</fullName>
    </recommendedName>
</protein>
<keyword evidence="3" id="KW-1185">Reference proteome</keyword>
<dbReference type="OrthoDB" id="2453442at2"/>
<dbReference type="EMBL" id="VDGH01000004">
    <property type="protein sequence ID" value="TQR14426.1"/>
    <property type="molecule type" value="Genomic_DNA"/>
</dbReference>
<keyword evidence="1" id="KW-1133">Transmembrane helix</keyword>
<sequence>MRNSDGFSWPETILALSITFIIATTLLPLLNNMQVQLEDKKRKYHASVVMLEAAKKYVTETSLNGSVDIEKVTYAYEIHNHQICVYYEGMREEKSKCVTFSN</sequence>
<evidence type="ECO:0000313" key="2">
    <source>
        <dbReference type="EMBL" id="TQR14426.1"/>
    </source>
</evidence>
<dbReference type="RefSeq" id="WP_142538409.1">
    <property type="nucleotide sequence ID" value="NZ_BMIE01000003.1"/>
</dbReference>
<evidence type="ECO:0008006" key="4">
    <source>
        <dbReference type="Google" id="ProtNLM"/>
    </source>
</evidence>
<dbReference type="AlphaFoldDB" id="A0A544TAL4"/>